<dbReference type="SUPFAM" id="SSF50939">
    <property type="entry name" value="Sialidases"/>
    <property type="match status" value="1"/>
</dbReference>
<evidence type="ECO:0000313" key="1">
    <source>
        <dbReference type="EMBL" id="AWI10719.1"/>
    </source>
</evidence>
<evidence type="ECO:0008006" key="3">
    <source>
        <dbReference type="Google" id="ProtNLM"/>
    </source>
</evidence>
<keyword evidence="2" id="KW-1185">Reference proteome</keyword>
<dbReference type="AlphaFoldDB" id="A0A2U8E706"/>
<reference evidence="1 2" key="1">
    <citation type="journal article" date="2018" name="Syst. Appl. Microbiol.">
        <title>Ereboglobus luteus gen. nov. sp. nov. from cockroach guts, and new insights into the oxygen relationship of the genera Opitutus and Didymococcus (Verrucomicrobia: Opitutaceae).</title>
        <authorList>
            <person name="Tegtmeier D."/>
            <person name="Belitz A."/>
            <person name="Radek R."/>
            <person name="Heimerl T."/>
            <person name="Brune A."/>
        </authorList>
    </citation>
    <scope>NUCLEOTIDE SEQUENCE [LARGE SCALE GENOMIC DNA]</scope>
    <source>
        <strain evidence="1 2">Ho45</strain>
    </source>
</reference>
<dbReference type="KEGG" id="elut:CKA38_14330"/>
<evidence type="ECO:0000313" key="2">
    <source>
        <dbReference type="Proteomes" id="UP000244896"/>
    </source>
</evidence>
<sequence length="455" mass="50656">MLRAPCALFIIHFSLFISGGIAAAHVVSLLSPRANTRSDQRPINIGFYDAGANKTFVTWMGANSTAVVKELDHATGMWSADKVAGTSSFVDKHNYPGMLRGPDGRIHIFYGCHNSPLRHTVSPKPLSIEGEWDDRVIEVSHGASYPAPVITSEGVFYVFFRDTRRTNGYSDDRPYQMVKSADGGKTWTRHMIADPFGRATDNMCEVYNGKVTYQPASADGKQPARIHIAWTIAGEKLGRHAHATYGRNVYYAWLNPANDHLYNIEGRDLGTHIDNKEMDEHCLVLDTGIPEKGHRAGLMVSAHYRDNGAPLIVFDSYHHNGLSSATWDAAKREWRFTRIAGHIDPRETEKTGPDSFRVYRPEGRAVRIYETTDGGAQWREAGVIAIPENLGEVDFVDNARGGQSGKTTPRKVRSAIDRIHVIDNAHPDAKFLLTQSGDGTIREAKRNVYIVRQSR</sequence>
<dbReference type="Proteomes" id="UP000244896">
    <property type="component" value="Chromosome"/>
</dbReference>
<accession>A0A2U8E706</accession>
<name>A0A2U8E706_9BACT</name>
<organism evidence="1 2">
    <name type="scientific">Ereboglobus luteus</name>
    <dbReference type="NCBI Taxonomy" id="1796921"/>
    <lineage>
        <taxon>Bacteria</taxon>
        <taxon>Pseudomonadati</taxon>
        <taxon>Verrucomicrobiota</taxon>
        <taxon>Opitutia</taxon>
        <taxon>Opitutales</taxon>
        <taxon>Opitutaceae</taxon>
        <taxon>Ereboglobus</taxon>
    </lineage>
</organism>
<protein>
    <recommendedName>
        <fullName evidence="3">Sialidase domain-containing protein</fullName>
    </recommendedName>
</protein>
<gene>
    <name evidence="1" type="ORF">CKA38_14330</name>
</gene>
<proteinExistence type="predicted"/>
<dbReference type="EMBL" id="CP023004">
    <property type="protein sequence ID" value="AWI10719.1"/>
    <property type="molecule type" value="Genomic_DNA"/>
</dbReference>
<dbReference type="Pfam" id="PF15892">
    <property type="entry name" value="BNR_4"/>
    <property type="match status" value="1"/>
</dbReference>
<dbReference type="InterPro" id="IPR036278">
    <property type="entry name" value="Sialidase_sf"/>
</dbReference>
<dbReference type="OrthoDB" id="41724at2"/>